<dbReference type="EMBL" id="LOPU01000017">
    <property type="protein sequence ID" value="KTG10664.1"/>
    <property type="molecule type" value="Genomic_DNA"/>
</dbReference>
<evidence type="ECO:0000313" key="2">
    <source>
        <dbReference type="Proteomes" id="UP000054387"/>
    </source>
</evidence>
<comment type="caution">
    <text evidence="1">The sequence shown here is derived from an EMBL/GenBank/DDBJ whole genome shotgun (WGS) entry which is preliminary data.</text>
</comment>
<dbReference type="Proteomes" id="UP000054387">
    <property type="component" value="Unassembled WGS sequence"/>
</dbReference>
<dbReference type="PANTHER" id="PTHR39162:SF1">
    <property type="entry name" value="SPORULATION PROTEIN YTFJ"/>
    <property type="match status" value="1"/>
</dbReference>
<proteinExistence type="predicted"/>
<reference evidence="1 2" key="1">
    <citation type="submission" date="2015-12" db="EMBL/GenBank/DDBJ databases">
        <title>Haloprofundus marisrubri gen. nov., sp. nov., an extremely halophilic archaeon isolated from the Discovery deep brine-seawater interface in the Red Sea.</title>
        <authorList>
            <person name="Zhang G."/>
            <person name="Stingl U."/>
            <person name="Rashid M."/>
        </authorList>
    </citation>
    <scope>NUCLEOTIDE SEQUENCE [LARGE SCALE GENOMIC DNA]</scope>
    <source>
        <strain evidence="1 2">SB9</strain>
    </source>
</reference>
<organism evidence="1 2">
    <name type="scientific">Haloprofundus marisrubri</name>
    <dbReference type="NCBI Taxonomy" id="1514971"/>
    <lineage>
        <taxon>Archaea</taxon>
        <taxon>Methanobacteriati</taxon>
        <taxon>Methanobacteriota</taxon>
        <taxon>Stenosarchaea group</taxon>
        <taxon>Halobacteria</taxon>
        <taxon>Halobacteriales</taxon>
        <taxon>Haloferacaceae</taxon>
        <taxon>Haloprofundus</taxon>
    </lineage>
</organism>
<evidence type="ECO:0008006" key="3">
    <source>
        <dbReference type="Google" id="ProtNLM"/>
    </source>
</evidence>
<sequence length="116" mass="12121">MRSLVEQLREKATVEAAYGDAIVAEGHTTVPVARIRYGFGGGFGSGGVDDEMEPDRTGEGGGFGGGVTVTPLGVVEITADDVRFVPVAARRRFARGFVVGAAVGALVGRRLRRRST</sequence>
<accession>A0A0W1RC84</accession>
<name>A0A0W1RC84_9EURY</name>
<dbReference type="PANTHER" id="PTHR39162">
    <property type="entry name" value="GLL3345 PROTEIN"/>
    <property type="match status" value="1"/>
</dbReference>
<dbReference type="STRING" id="1514971.AUR64_08120"/>
<dbReference type="InterPro" id="IPR014229">
    <property type="entry name" value="Spore_YtfJ"/>
</dbReference>
<dbReference type="Pfam" id="PF09579">
    <property type="entry name" value="Spore_YtfJ"/>
    <property type="match status" value="1"/>
</dbReference>
<keyword evidence="2" id="KW-1185">Reference proteome</keyword>
<evidence type="ECO:0000313" key="1">
    <source>
        <dbReference type="EMBL" id="KTG10664.1"/>
    </source>
</evidence>
<protein>
    <recommendedName>
        <fullName evidence="3">Sporulation protein</fullName>
    </recommendedName>
</protein>
<dbReference type="AlphaFoldDB" id="A0A0W1RC84"/>
<gene>
    <name evidence="1" type="ORF">AUR64_08120</name>
</gene>